<gene>
    <name evidence="2" type="ORF">JXQ802_LOCUS47260</name>
    <name evidence="1" type="ORF">PYM288_LOCUS31373</name>
</gene>
<proteinExistence type="predicted"/>
<sequence length="241" mass="28495">MIWKSVIDAYFICQYCLPDIVTNLIHFNFYISSHCPLLPTDIQKITNSFQIHPLFIDHHWTNVECVYDPIRSYQHIFSSTAKKIQLFDCLTNHTYIFQWPHLRHIWINLHPSLYLFLERLNEIFPNVFSIAVNMVGHDGSINRNVARAKVLAHLISMSVQLKYLLVENFEWLLHVVQYASDELREKAMNTVQCAEMCIPSCHYGSNELIHIGKQLVPFLSKYMPDLLTLRLWRRDDFPWTS</sequence>
<reference evidence="2" key="1">
    <citation type="submission" date="2021-02" db="EMBL/GenBank/DDBJ databases">
        <authorList>
            <person name="Nowell W R."/>
        </authorList>
    </citation>
    <scope>NUCLEOTIDE SEQUENCE</scope>
</reference>
<evidence type="ECO:0000313" key="1">
    <source>
        <dbReference type="EMBL" id="CAF1330277.1"/>
    </source>
</evidence>
<dbReference type="EMBL" id="CAJNOH010003277">
    <property type="protein sequence ID" value="CAF1330277.1"/>
    <property type="molecule type" value="Genomic_DNA"/>
</dbReference>
<comment type="caution">
    <text evidence="2">The sequence shown here is derived from an EMBL/GenBank/DDBJ whole genome shotgun (WGS) entry which is preliminary data.</text>
</comment>
<accession>A0A815ZZY0</accession>
<dbReference type="Proteomes" id="UP000663870">
    <property type="component" value="Unassembled WGS sequence"/>
</dbReference>
<organism evidence="2 3">
    <name type="scientific">Rotaria sordida</name>
    <dbReference type="NCBI Taxonomy" id="392033"/>
    <lineage>
        <taxon>Eukaryota</taxon>
        <taxon>Metazoa</taxon>
        <taxon>Spiralia</taxon>
        <taxon>Gnathifera</taxon>
        <taxon>Rotifera</taxon>
        <taxon>Eurotatoria</taxon>
        <taxon>Bdelloidea</taxon>
        <taxon>Philodinida</taxon>
        <taxon>Philodinidae</taxon>
        <taxon>Rotaria</taxon>
    </lineage>
</organism>
<name>A0A815ZZY0_9BILA</name>
<feature type="non-terminal residue" evidence="2">
    <location>
        <position position="1"/>
    </location>
</feature>
<dbReference type="AlphaFoldDB" id="A0A815ZZY0"/>
<keyword evidence="3" id="KW-1185">Reference proteome</keyword>
<evidence type="ECO:0000313" key="2">
    <source>
        <dbReference type="EMBL" id="CAF1591225.1"/>
    </source>
</evidence>
<dbReference type="Proteomes" id="UP000663854">
    <property type="component" value="Unassembled WGS sequence"/>
</dbReference>
<evidence type="ECO:0000313" key="3">
    <source>
        <dbReference type="Proteomes" id="UP000663870"/>
    </source>
</evidence>
<protein>
    <submittedName>
        <fullName evidence="2">Uncharacterized protein</fullName>
    </submittedName>
</protein>
<dbReference type="EMBL" id="CAJNOL010004597">
    <property type="protein sequence ID" value="CAF1591225.1"/>
    <property type="molecule type" value="Genomic_DNA"/>
</dbReference>